<reference evidence="1" key="1">
    <citation type="submission" date="2019-03" db="EMBL/GenBank/DDBJ databases">
        <title>Single cell metagenomics reveals metabolic interactions within the superorganism composed of flagellate Streblomastix strix and complex community of Bacteroidetes bacteria on its surface.</title>
        <authorList>
            <person name="Treitli S.C."/>
            <person name="Kolisko M."/>
            <person name="Husnik F."/>
            <person name="Keeling P."/>
            <person name="Hampl V."/>
        </authorList>
    </citation>
    <scope>NUCLEOTIDE SEQUENCE</scope>
    <source>
        <strain evidence="1">STM</strain>
    </source>
</reference>
<comment type="caution">
    <text evidence="1">The sequence shown here is derived from an EMBL/GenBank/DDBJ whole genome shotgun (WGS) entry which is preliminary data.</text>
</comment>
<gene>
    <name evidence="1" type="ORF">EZS27_022473</name>
</gene>
<name>A0A5J4R413_9ZZZZ</name>
<proteinExistence type="predicted"/>
<evidence type="ECO:0000313" key="1">
    <source>
        <dbReference type="EMBL" id="KAA6328656.1"/>
    </source>
</evidence>
<sequence>MVLWKKMLAFSDGCPYLTGPQGLPLALSSPKVGNHHDLHEIETALNEMFDTLTKADINLDGLFINADSGFDSKLFRGICQEKGKRFARITFPRPIGF</sequence>
<accession>A0A5J4R413</accession>
<protein>
    <recommendedName>
        <fullName evidence="2">Transposase DDE domain-containing protein</fullName>
    </recommendedName>
</protein>
<organism evidence="1">
    <name type="scientific">termite gut metagenome</name>
    <dbReference type="NCBI Taxonomy" id="433724"/>
    <lineage>
        <taxon>unclassified sequences</taxon>
        <taxon>metagenomes</taxon>
        <taxon>organismal metagenomes</taxon>
    </lineage>
</organism>
<evidence type="ECO:0008006" key="2">
    <source>
        <dbReference type="Google" id="ProtNLM"/>
    </source>
</evidence>
<dbReference type="AlphaFoldDB" id="A0A5J4R413"/>
<dbReference type="EMBL" id="SNRY01001783">
    <property type="protein sequence ID" value="KAA6328656.1"/>
    <property type="molecule type" value="Genomic_DNA"/>
</dbReference>